<evidence type="ECO:0000313" key="7">
    <source>
        <dbReference type="EMBL" id="TKK84446.1"/>
    </source>
</evidence>
<dbReference type="AlphaFoldDB" id="A0A4U3MA68"/>
<dbReference type="OrthoDB" id="5179231at2"/>
<dbReference type="InterPro" id="IPR052156">
    <property type="entry name" value="BCAA_Transport_ATP-bd_LivF"/>
</dbReference>
<keyword evidence="8" id="KW-1185">Reference proteome</keyword>
<evidence type="ECO:0000256" key="4">
    <source>
        <dbReference type="ARBA" id="ARBA00022840"/>
    </source>
</evidence>
<dbReference type="GO" id="GO:0015658">
    <property type="term" value="F:branched-chain amino acid transmembrane transporter activity"/>
    <property type="evidence" value="ECO:0007669"/>
    <property type="project" value="TreeGrafter"/>
</dbReference>
<dbReference type="InterPro" id="IPR003439">
    <property type="entry name" value="ABC_transporter-like_ATP-bd"/>
</dbReference>
<keyword evidence="2" id="KW-0813">Transport</keyword>
<evidence type="ECO:0000256" key="2">
    <source>
        <dbReference type="ARBA" id="ARBA00022448"/>
    </source>
</evidence>
<dbReference type="GO" id="GO:0016887">
    <property type="term" value="F:ATP hydrolysis activity"/>
    <property type="evidence" value="ECO:0007669"/>
    <property type="project" value="InterPro"/>
</dbReference>
<comment type="caution">
    <text evidence="7">The sequence shown here is derived from an EMBL/GenBank/DDBJ whole genome shotgun (WGS) entry which is preliminary data.</text>
</comment>
<evidence type="ECO:0000259" key="6">
    <source>
        <dbReference type="PROSITE" id="PS50893"/>
    </source>
</evidence>
<dbReference type="Pfam" id="PF00005">
    <property type="entry name" value="ABC_tran"/>
    <property type="match status" value="1"/>
</dbReference>
<feature type="domain" description="ABC transporter" evidence="6">
    <location>
        <begin position="4"/>
        <end position="217"/>
    </location>
</feature>
<dbReference type="InterPro" id="IPR003593">
    <property type="entry name" value="AAA+_ATPase"/>
</dbReference>
<comment type="similarity">
    <text evidence="1">Belongs to the ABC transporter superfamily.</text>
</comment>
<dbReference type="SMART" id="SM00382">
    <property type="entry name" value="AAA"/>
    <property type="match status" value="1"/>
</dbReference>
<dbReference type="RefSeq" id="WP_137250301.1">
    <property type="nucleotide sequence ID" value="NZ_SZQA01000034.1"/>
</dbReference>
<name>A0A4U3MA68_9ACTN</name>
<dbReference type="PROSITE" id="PS50893">
    <property type="entry name" value="ABC_TRANSPORTER_2"/>
    <property type="match status" value="1"/>
</dbReference>
<protein>
    <submittedName>
        <fullName evidence="7">ABC transporter ATP-binding protein</fullName>
    </submittedName>
</protein>
<reference evidence="7 8" key="1">
    <citation type="submission" date="2019-04" db="EMBL/GenBank/DDBJ databases">
        <title>Herbidospora sp. NEAU-GS14.nov., a novel actinomycete isolated from soil.</title>
        <authorList>
            <person name="Han L."/>
        </authorList>
    </citation>
    <scope>NUCLEOTIDE SEQUENCE [LARGE SCALE GENOMIC DNA]</scope>
    <source>
        <strain evidence="7 8">NEAU-GS14</strain>
    </source>
</reference>
<dbReference type="InterPro" id="IPR027417">
    <property type="entry name" value="P-loop_NTPase"/>
</dbReference>
<dbReference type="EMBL" id="SZQA01000034">
    <property type="protein sequence ID" value="TKK84446.1"/>
    <property type="molecule type" value="Genomic_DNA"/>
</dbReference>
<evidence type="ECO:0000256" key="1">
    <source>
        <dbReference type="ARBA" id="ARBA00005417"/>
    </source>
</evidence>
<organism evidence="7 8">
    <name type="scientific">Herbidospora galbida</name>
    <dbReference type="NCBI Taxonomy" id="2575442"/>
    <lineage>
        <taxon>Bacteria</taxon>
        <taxon>Bacillati</taxon>
        <taxon>Actinomycetota</taxon>
        <taxon>Actinomycetes</taxon>
        <taxon>Streptosporangiales</taxon>
        <taxon>Streptosporangiaceae</taxon>
        <taxon>Herbidospora</taxon>
    </lineage>
</organism>
<evidence type="ECO:0000313" key="8">
    <source>
        <dbReference type="Proteomes" id="UP000308705"/>
    </source>
</evidence>
<keyword evidence="3" id="KW-0547">Nucleotide-binding</keyword>
<accession>A0A4U3MA68</accession>
<sequence length="217" mass="22539">MSGLEVGGLRAGYGAVRVLHGVDLVAGEREVVVVLGPNGAGKTTLLRALSGLVAARGVVRVGGAPVLGLAPEEIARRGLGHVTEERGVFGPLTVEENLRVGAFARAWPRRGIDDDLARVFTYFPVLQAHLRQPAGTLSGGEQGMLAIGRALMGRPRVLLLDEPSRGLSPGLTDRLFQTLGVIAGREGATVVVAEQNARAAALVADRVHTLDGGRLAA</sequence>
<dbReference type="PANTHER" id="PTHR43820">
    <property type="entry name" value="HIGH-AFFINITY BRANCHED-CHAIN AMINO ACID TRANSPORT ATP-BINDING PROTEIN LIVF"/>
    <property type="match status" value="1"/>
</dbReference>
<proteinExistence type="inferred from homology"/>
<dbReference type="PANTHER" id="PTHR43820:SF4">
    <property type="entry name" value="HIGH-AFFINITY BRANCHED-CHAIN AMINO ACID TRANSPORT ATP-BINDING PROTEIN LIVF"/>
    <property type="match status" value="1"/>
</dbReference>
<evidence type="ECO:0000256" key="5">
    <source>
        <dbReference type="ARBA" id="ARBA00022970"/>
    </source>
</evidence>
<evidence type="ECO:0000256" key="3">
    <source>
        <dbReference type="ARBA" id="ARBA00022741"/>
    </source>
</evidence>
<keyword evidence="4 7" id="KW-0067">ATP-binding</keyword>
<gene>
    <name evidence="7" type="ORF">FDA94_29305</name>
</gene>
<dbReference type="CDD" id="cd03224">
    <property type="entry name" value="ABC_TM1139_LivF_branched"/>
    <property type="match status" value="1"/>
</dbReference>
<dbReference type="Proteomes" id="UP000308705">
    <property type="component" value="Unassembled WGS sequence"/>
</dbReference>
<dbReference type="SUPFAM" id="SSF52540">
    <property type="entry name" value="P-loop containing nucleoside triphosphate hydrolases"/>
    <property type="match status" value="1"/>
</dbReference>
<dbReference type="GO" id="GO:0015807">
    <property type="term" value="P:L-amino acid transport"/>
    <property type="evidence" value="ECO:0007669"/>
    <property type="project" value="TreeGrafter"/>
</dbReference>
<keyword evidence="5" id="KW-0029">Amino-acid transport</keyword>
<dbReference type="GO" id="GO:0005524">
    <property type="term" value="F:ATP binding"/>
    <property type="evidence" value="ECO:0007669"/>
    <property type="project" value="UniProtKB-KW"/>
</dbReference>
<dbReference type="Gene3D" id="3.40.50.300">
    <property type="entry name" value="P-loop containing nucleotide triphosphate hydrolases"/>
    <property type="match status" value="1"/>
</dbReference>